<accession>A0A562VAX4</accession>
<protein>
    <submittedName>
        <fullName evidence="3">CubicO group peptidase (Beta-lactamase class C family)</fullName>
    </submittedName>
</protein>
<dbReference type="InterPro" id="IPR050491">
    <property type="entry name" value="AmpC-like"/>
</dbReference>
<feature type="signal peptide" evidence="1">
    <location>
        <begin position="1"/>
        <end position="30"/>
    </location>
</feature>
<gene>
    <name evidence="3" type="ORF">LX16_0686</name>
</gene>
<dbReference type="SUPFAM" id="SSF56601">
    <property type="entry name" value="beta-lactamase/transpeptidase-like"/>
    <property type="match status" value="1"/>
</dbReference>
<evidence type="ECO:0000313" key="3">
    <source>
        <dbReference type="EMBL" id="TWJ14991.1"/>
    </source>
</evidence>
<proteinExistence type="predicted"/>
<dbReference type="AlphaFoldDB" id="A0A562VAX4"/>
<dbReference type="InterPro" id="IPR012338">
    <property type="entry name" value="Beta-lactam/transpept-like"/>
</dbReference>
<dbReference type="EMBL" id="VLLL01000005">
    <property type="protein sequence ID" value="TWJ14991.1"/>
    <property type="molecule type" value="Genomic_DNA"/>
</dbReference>
<organism evidence="3 4">
    <name type="scientific">Stackebrandtia albiflava</name>
    <dbReference type="NCBI Taxonomy" id="406432"/>
    <lineage>
        <taxon>Bacteria</taxon>
        <taxon>Bacillati</taxon>
        <taxon>Actinomycetota</taxon>
        <taxon>Actinomycetes</taxon>
        <taxon>Glycomycetales</taxon>
        <taxon>Glycomycetaceae</taxon>
        <taxon>Stackebrandtia</taxon>
    </lineage>
</organism>
<dbReference type="InterPro" id="IPR006311">
    <property type="entry name" value="TAT_signal"/>
</dbReference>
<evidence type="ECO:0000259" key="2">
    <source>
        <dbReference type="Pfam" id="PF00144"/>
    </source>
</evidence>
<feature type="chain" id="PRO_5039157327" evidence="1">
    <location>
        <begin position="31"/>
        <end position="376"/>
    </location>
</feature>
<comment type="caution">
    <text evidence="3">The sequence shown here is derived from an EMBL/GenBank/DDBJ whole genome shotgun (WGS) entry which is preliminary data.</text>
</comment>
<keyword evidence="4" id="KW-1185">Reference proteome</keyword>
<dbReference type="PROSITE" id="PS51318">
    <property type="entry name" value="TAT"/>
    <property type="match status" value="1"/>
</dbReference>
<keyword evidence="1" id="KW-0732">Signal</keyword>
<dbReference type="PANTHER" id="PTHR46825">
    <property type="entry name" value="D-ALANYL-D-ALANINE-CARBOXYPEPTIDASE/ENDOPEPTIDASE AMPH"/>
    <property type="match status" value="1"/>
</dbReference>
<dbReference type="Pfam" id="PF00144">
    <property type="entry name" value="Beta-lactamase"/>
    <property type="match status" value="1"/>
</dbReference>
<dbReference type="Gene3D" id="3.40.710.10">
    <property type="entry name" value="DD-peptidase/beta-lactamase superfamily"/>
    <property type="match status" value="1"/>
</dbReference>
<dbReference type="InterPro" id="IPR001466">
    <property type="entry name" value="Beta-lactam-related"/>
</dbReference>
<reference evidence="3 4" key="1">
    <citation type="journal article" date="2013" name="Stand. Genomic Sci.">
        <title>Genomic Encyclopedia of Type Strains, Phase I: The one thousand microbial genomes (KMG-I) project.</title>
        <authorList>
            <person name="Kyrpides N.C."/>
            <person name="Woyke T."/>
            <person name="Eisen J.A."/>
            <person name="Garrity G."/>
            <person name="Lilburn T.G."/>
            <person name="Beck B.J."/>
            <person name="Whitman W.B."/>
            <person name="Hugenholtz P."/>
            <person name="Klenk H.P."/>
        </authorList>
    </citation>
    <scope>NUCLEOTIDE SEQUENCE [LARGE SCALE GENOMIC DNA]</scope>
    <source>
        <strain evidence="3 4">DSM 45044</strain>
    </source>
</reference>
<evidence type="ECO:0000256" key="1">
    <source>
        <dbReference type="SAM" id="SignalP"/>
    </source>
</evidence>
<dbReference type="Proteomes" id="UP000321617">
    <property type="component" value="Unassembled WGS sequence"/>
</dbReference>
<evidence type="ECO:0000313" key="4">
    <source>
        <dbReference type="Proteomes" id="UP000321617"/>
    </source>
</evidence>
<feature type="domain" description="Beta-lactamase-related" evidence="2">
    <location>
        <begin position="59"/>
        <end position="334"/>
    </location>
</feature>
<dbReference type="RefSeq" id="WP_211354263.1">
    <property type="nucleotide sequence ID" value="NZ_BAABIJ010000001.1"/>
</dbReference>
<name>A0A562VAX4_9ACTN</name>
<dbReference type="PANTHER" id="PTHR46825:SF9">
    <property type="entry name" value="BETA-LACTAMASE-RELATED DOMAIN-CONTAINING PROTEIN"/>
    <property type="match status" value="1"/>
</dbReference>
<sequence>MNAYDRRRFLRRAALAVAAGGMAAAGGALGYRAFAAAGRDTGDAVAMLLAERVPRGAAVTVLAADADGPVYSAGFGESDRAAGTPAGTATVYDIGSVTKQFTAAAIMRLVASGEIDTGEPVRRLLPGLPEDKGAITVHQLLTHTSGLVDSLGDDYAPLTRDGLIAEVAASAPLAPPGERYAYSNVGYGLLAAIVETATSMSYEEYLSAELFTPAGMRHTGYLLPEWDRRSVAVEYAPDGSPLGRPDERGWDTDGPYWNLRGNGGLLSTAEDMLRWHHALDGGELLPPEAVRPLFTPHVAEDDSGTSHYGYGWVVADVDGVTVAWHNGGNGSSYAEVLRVPGGPFVFWATNTAVRSGEWNMEEADLANGIGELLLKG</sequence>